<evidence type="ECO:0000313" key="10">
    <source>
        <dbReference type="Proteomes" id="UP000824128"/>
    </source>
</evidence>
<dbReference type="HAMAP" id="MF_00378">
    <property type="entry name" value="Exonuc_7_L"/>
    <property type="match status" value="1"/>
</dbReference>
<comment type="function">
    <text evidence="5">Bidirectionally degrades single-stranded DNA into large acid-insoluble oligonucleotides, which are then degraded further into small acid-soluble oligonucleotides.</text>
</comment>
<dbReference type="GO" id="GO:0008855">
    <property type="term" value="F:exodeoxyribonuclease VII activity"/>
    <property type="evidence" value="ECO:0007669"/>
    <property type="project" value="UniProtKB-UniRule"/>
</dbReference>
<keyword evidence="1 5" id="KW-0963">Cytoplasm</keyword>
<dbReference type="InterPro" id="IPR020579">
    <property type="entry name" value="Exonuc_VII_lsu_C"/>
</dbReference>
<sequence>MSETPQMVFSVSELNAYVGALLAADERLRSLTVRGEISGFKRHSSGHLYFSLKDESALVRCVMFKGQALRLGFRPEDGMQVRAQGYAALYARDGSFQLYVQALEREGAGALYARFLALRQQLEQEGYFDPAHKKPIPFLPRCVGVVTSGTGAAIQDVMQIIGRRFPKMPVCLCPVKVQGEGAAQEIAAGIREMNRQRAADVLIVGRGGGSIEDLFAFNEPAVAKAIYESELPVISAVGHETDFTIADFVADLRAPTPSAAAELAVPAYEECAAALASLGARLAASLGAGLTRRRDRLALLLHGAGFAAPQRRLADARFALDAARQSLERGAEQRLLAERHRLAQLGGKLAALDPDAVLGRGYAVVRTAEGAVLSSVDDARAGMEISVRLRDGSLSAAVNDIHRKES</sequence>
<evidence type="ECO:0000259" key="7">
    <source>
        <dbReference type="Pfam" id="PF02601"/>
    </source>
</evidence>
<dbReference type="PANTHER" id="PTHR30008:SF0">
    <property type="entry name" value="EXODEOXYRIBONUCLEASE 7 LARGE SUBUNIT"/>
    <property type="match status" value="1"/>
</dbReference>
<dbReference type="GO" id="GO:0006308">
    <property type="term" value="P:DNA catabolic process"/>
    <property type="evidence" value="ECO:0007669"/>
    <property type="project" value="UniProtKB-UniRule"/>
</dbReference>
<evidence type="ECO:0000256" key="5">
    <source>
        <dbReference type="HAMAP-Rule" id="MF_00378"/>
    </source>
</evidence>
<evidence type="ECO:0000313" key="9">
    <source>
        <dbReference type="EMBL" id="HIU94349.1"/>
    </source>
</evidence>
<feature type="domain" description="OB-fold nucleic acid binding" evidence="8">
    <location>
        <begin position="9"/>
        <end position="103"/>
    </location>
</feature>
<evidence type="ECO:0000256" key="6">
    <source>
        <dbReference type="RuleBase" id="RU004355"/>
    </source>
</evidence>
<organism evidence="9 10">
    <name type="scientific">Candidatus Aphodomorpha intestinavium</name>
    <dbReference type="NCBI Taxonomy" id="2840672"/>
    <lineage>
        <taxon>Bacteria</taxon>
        <taxon>Bacillati</taxon>
        <taxon>Bacillota</taxon>
        <taxon>Clostridia</taxon>
        <taxon>Eubacteriales</taxon>
        <taxon>Candidatus Aphodomorpha</taxon>
    </lineage>
</organism>
<dbReference type="NCBIfam" id="TIGR00237">
    <property type="entry name" value="xseA"/>
    <property type="match status" value="1"/>
</dbReference>
<dbReference type="GO" id="GO:0009318">
    <property type="term" value="C:exodeoxyribonuclease VII complex"/>
    <property type="evidence" value="ECO:0007669"/>
    <property type="project" value="UniProtKB-UniRule"/>
</dbReference>
<proteinExistence type="inferred from homology"/>
<gene>
    <name evidence="5 9" type="primary">xseA</name>
    <name evidence="9" type="ORF">IAD24_04245</name>
</gene>
<dbReference type="InterPro" id="IPR025824">
    <property type="entry name" value="OB-fold_nuc-bd_dom"/>
</dbReference>
<evidence type="ECO:0000259" key="8">
    <source>
        <dbReference type="Pfam" id="PF13742"/>
    </source>
</evidence>
<keyword evidence="4 5" id="KW-0269">Exonuclease</keyword>
<reference evidence="9" key="2">
    <citation type="journal article" date="2021" name="PeerJ">
        <title>Extensive microbial diversity within the chicken gut microbiome revealed by metagenomics and culture.</title>
        <authorList>
            <person name="Gilroy R."/>
            <person name="Ravi A."/>
            <person name="Getino M."/>
            <person name="Pursley I."/>
            <person name="Horton D.L."/>
            <person name="Alikhan N.F."/>
            <person name="Baker D."/>
            <person name="Gharbi K."/>
            <person name="Hall N."/>
            <person name="Watson M."/>
            <person name="Adriaenssens E.M."/>
            <person name="Foster-Nyarko E."/>
            <person name="Jarju S."/>
            <person name="Secka A."/>
            <person name="Antonio M."/>
            <person name="Oren A."/>
            <person name="Chaudhuri R.R."/>
            <person name="La Ragione R."/>
            <person name="Hildebrand F."/>
            <person name="Pallen M.J."/>
        </authorList>
    </citation>
    <scope>NUCLEOTIDE SEQUENCE</scope>
    <source>
        <strain evidence="9">ChiGjej2B2-16831</strain>
    </source>
</reference>
<comment type="caution">
    <text evidence="9">The sequence shown here is derived from an EMBL/GenBank/DDBJ whole genome shotgun (WGS) entry which is preliminary data.</text>
</comment>
<dbReference type="PANTHER" id="PTHR30008">
    <property type="entry name" value="EXODEOXYRIBONUCLEASE 7 LARGE SUBUNIT"/>
    <property type="match status" value="1"/>
</dbReference>
<keyword evidence="3 5" id="KW-0378">Hydrolase</keyword>
<dbReference type="EC" id="3.1.11.6" evidence="5"/>
<dbReference type="CDD" id="cd04489">
    <property type="entry name" value="ExoVII_LU_OBF"/>
    <property type="match status" value="1"/>
</dbReference>
<comment type="subcellular location">
    <subcellularLocation>
        <location evidence="5 6">Cytoplasm</location>
    </subcellularLocation>
</comment>
<comment type="similarity">
    <text evidence="5 6">Belongs to the XseA family.</text>
</comment>
<feature type="domain" description="Exonuclease VII large subunit C-terminal" evidence="7">
    <location>
        <begin position="127"/>
        <end position="349"/>
    </location>
</feature>
<evidence type="ECO:0000256" key="1">
    <source>
        <dbReference type="ARBA" id="ARBA00022490"/>
    </source>
</evidence>
<evidence type="ECO:0000256" key="4">
    <source>
        <dbReference type="ARBA" id="ARBA00022839"/>
    </source>
</evidence>
<dbReference type="Proteomes" id="UP000824128">
    <property type="component" value="Unassembled WGS sequence"/>
</dbReference>
<dbReference type="Pfam" id="PF13742">
    <property type="entry name" value="tRNA_anti_2"/>
    <property type="match status" value="1"/>
</dbReference>
<dbReference type="InterPro" id="IPR003753">
    <property type="entry name" value="Exonuc_VII_L"/>
</dbReference>
<comment type="subunit">
    <text evidence="5">Heterooligomer composed of large and small subunits.</text>
</comment>
<dbReference type="GO" id="GO:0003676">
    <property type="term" value="F:nucleic acid binding"/>
    <property type="evidence" value="ECO:0007669"/>
    <property type="project" value="InterPro"/>
</dbReference>
<dbReference type="Pfam" id="PF02601">
    <property type="entry name" value="Exonuc_VII_L"/>
    <property type="match status" value="1"/>
</dbReference>
<keyword evidence="2 5" id="KW-0540">Nuclease</keyword>
<dbReference type="GO" id="GO:0005737">
    <property type="term" value="C:cytoplasm"/>
    <property type="evidence" value="ECO:0007669"/>
    <property type="project" value="UniProtKB-SubCell"/>
</dbReference>
<dbReference type="EMBL" id="DVNZ01000133">
    <property type="protein sequence ID" value="HIU94349.1"/>
    <property type="molecule type" value="Genomic_DNA"/>
</dbReference>
<dbReference type="AlphaFoldDB" id="A0A9D1N3B9"/>
<name>A0A9D1N3B9_9FIRM</name>
<accession>A0A9D1N3B9</accession>
<evidence type="ECO:0000256" key="3">
    <source>
        <dbReference type="ARBA" id="ARBA00022801"/>
    </source>
</evidence>
<evidence type="ECO:0000256" key="2">
    <source>
        <dbReference type="ARBA" id="ARBA00022722"/>
    </source>
</evidence>
<comment type="catalytic activity">
    <reaction evidence="5 6">
        <text>Exonucleolytic cleavage in either 5'- to 3'- or 3'- to 5'-direction to yield nucleoside 5'-phosphates.</text>
        <dbReference type="EC" id="3.1.11.6"/>
    </reaction>
</comment>
<protein>
    <recommendedName>
        <fullName evidence="5">Exodeoxyribonuclease 7 large subunit</fullName>
        <ecNumber evidence="5">3.1.11.6</ecNumber>
    </recommendedName>
    <alternativeName>
        <fullName evidence="5">Exodeoxyribonuclease VII large subunit</fullName>
        <shortName evidence="5">Exonuclease VII large subunit</shortName>
    </alternativeName>
</protein>
<reference evidence="9" key="1">
    <citation type="submission" date="2020-10" db="EMBL/GenBank/DDBJ databases">
        <authorList>
            <person name="Gilroy R."/>
        </authorList>
    </citation>
    <scope>NUCLEOTIDE SEQUENCE</scope>
    <source>
        <strain evidence="9">ChiGjej2B2-16831</strain>
    </source>
</reference>